<keyword evidence="5 7" id="KW-0472">Membrane</keyword>
<feature type="region of interest" description="Disordered" evidence="6">
    <location>
        <begin position="1"/>
        <end position="27"/>
    </location>
</feature>
<evidence type="ECO:0000256" key="3">
    <source>
        <dbReference type="ARBA" id="ARBA00022692"/>
    </source>
</evidence>
<gene>
    <name evidence="9" type="ORF">IAR55_001229</name>
</gene>
<evidence type="ECO:0000256" key="4">
    <source>
        <dbReference type="ARBA" id="ARBA00022989"/>
    </source>
</evidence>
<evidence type="ECO:0000256" key="7">
    <source>
        <dbReference type="SAM" id="Phobius"/>
    </source>
</evidence>
<dbReference type="InterPro" id="IPR011701">
    <property type="entry name" value="MFS"/>
</dbReference>
<feature type="transmembrane region" description="Helical" evidence="7">
    <location>
        <begin position="50"/>
        <end position="75"/>
    </location>
</feature>
<feature type="transmembrane region" description="Helical" evidence="7">
    <location>
        <begin position="206"/>
        <end position="226"/>
    </location>
</feature>
<evidence type="ECO:0000259" key="8">
    <source>
        <dbReference type="PROSITE" id="PS50850"/>
    </source>
</evidence>
<feature type="transmembrane region" description="Helical" evidence="7">
    <location>
        <begin position="398"/>
        <end position="418"/>
    </location>
</feature>
<feature type="transmembrane region" description="Helical" evidence="7">
    <location>
        <begin position="87"/>
        <end position="107"/>
    </location>
</feature>
<dbReference type="Pfam" id="PF07690">
    <property type="entry name" value="MFS_1"/>
    <property type="match status" value="1"/>
</dbReference>
<evidence type="ECO:0000256" key="6">
    <source>
        <dbReference type="SAM" id="MobiDB-lite"/>
    </source>
</evidence>
<dbReference type="GO" id="GO:0005886">
    <property type="term" value="C:plasma membrane"/>
    <property type="evidence" value="ECO:0007669"/>
    <property type="project" value="TreeGrafter"/>
</dbReference>
<feature type="transmembrane region" description="Helical" evidence="7">
    <location>
        <begin position="175"/>
        <end position="194"/>
    </location>
</feature>
<evidence type="ECO:0000256" key="1">
    <source>
        <dbReference type="ARBA" id="ARBA00004127"/>
    </source>
</evidence>
<proteinExistence type="predicted"/>
<feature type="transmembrane region" description="Helical" evidence="7">
    <location>
        <begin position="119"/>
        <end position="137"/>
    </location>
</feature>
<feature type="compositionally biased region" description="Polar residues" evidence="6">
    <location>
        <begin position="1"/>
        <end position="24"/>
    </location>
</feature>
<sequence length="587" mass="62993">MSGTERQPLLETSTGSVPTYTNGDGPTKTDLVQDESKLSYNRVGMTPGRFWILCSSMWVCAFLAAFDGVVVATLLGPISSAFKATNMASWLGTSYMLSVCCFTPIYGRLCNIIGRQHSMLLALAIFTVGNLFCAIAPSMELLIAARALAGIGGGGLSTVSSTIMSDIVPITHRGIFQGLTNLAFGSGMGLGAPIGGFINDSVNWRWAFWVQIPLLVLGMFMVHAHVRYTVPSRPTSGTATPSPVVLEKQSAAKLLKRIDFLGCFLLAGWVGAALIAVSLKTNSTAAYAYAWSDPTIIGLFVTAAVLFVIFLLVELRWAAEPVMPFELLVSRTPVAVAINNFTLSVANFAILYSVPLFFTAVRQFSASNAGAHLIPNSIFGMVASLGSGFIVRHTKKYYWLNAFCAIFGIVGSILIATWDVKTSEWMLWTNMSFMSLSMGAVTTLTIVGLIADVGPEHVAVATSLSYVFRTIGQVLGVALSGALTQAVLERELESRITGPNADEIIASIRESSSSIRYLDEPLKTIAIISYRKALHAVFICCVVFSVVTFLAGLGMREVDMNKLMAEHKAADTPEEAADDAGEQEQEA</sequence>
<feature type="domain" description="Major facilitator superfamily (MFS) profile" evidence="8">
    <location>
        <begin position="53"/>
        <end position="560"/>
    </location>
</feature>
<feature type="transmembrane region" description="Helical" evidence="7">
    <location>
        <begin position="370"/>
        <end position="391"/>
    </location>
</feature>
<dbReference type="AlphaFoldDB" id="A0AAW0Z5B1"/>
<feature type="transmembrane region" description="Helical" evidence="7">
    <location>
        <begin position="433"/>
        <end position="454"/>
    </location>
</feature>
<accession>A0AAW0Z5B1</accession>
<keyword evidence="10" id="KW-1185">Reference proteome</keyword>
<keyword evidence="4 7" id="KW-1133">Transmembrane helix</keyword>
<keyword evidence="3 7" id="KW-0812">Transmembrane</keyword>
<organism evidence="9 10">
    <name type="scientific">Kwoniella newhampshirensis</name>
    <dbReference type="NCBI Taxonomy" id="1651941"/>
    <lineage>
        <taxon>Eukaryota</taxon>
        <taxon>Fungi</taxon>
        <taxon>Dikarya</taxon>
        <taxon>Basidiomycota</taxon>
        <taxon>Agaricomycotina</taxon>
        <taxon>Tremellomycetes</taxon>
        <taxon>Tremellales</taxon>
        <taxon>Cryptococcaceae</taxon>
        <taxon>Kwoniella</taxon>
    </lineage>
</organism>
<dbReference type="Gene3D" id="1.20.1250.20">
    <property type="entry name" value="MFS general substrate transporter like domains"/>
    <property type="match status" value="2"/>
</dbReference>
<dbReference type="FunFam" id="1.20.1250.20:FF:000670">
    <property type="entry name" value="MFS general substrate transporter"/>
    <property type="match status" value="1"/>
</dbReference>
<reference evidence="9 10" key="1">
    <citation type="journal article" date="2024" name="bioRxiv">
        <title>Comparative genomics of Cryptococcus and Kwoniella reveals pathogenesis evolution and contrasting karyotype dynamics via intercentromeric recombination or chromosome fusion.</title>
        <authorList>
            <person name="Coelho M.A."/>
            <person name="David-Palma M."/>
            <person name="Shea T."/>
            <person name="Bowers K."/>
            <person name="McGinley-Smith S."/>
            <person name="Mohammad A.W."/>
            <person name="Gnirke A."/>
            <person name="Yurkov A.M."/>
            <person name="Nowrousian M."/>
            <person name="Sun S."/>
            <person name="Cuomo C.A."/>
            <person name="Heitman J."/>
        </authorList>
    </citation>
    <scope>NUCLEOTIDE SEQUENCE [LARGE SCALE GENOMIC DNA]</scope>
    <source>
        <strain evidence="9 10">CBS 13917</strain>
    </source>
</reference>
<protein>
    <recommendedName>
        <fullName evidence="8">Major facilitator superfamily (MFS) profile domain-containing protein</fullName>
    </recommendedName>
</protein>
<evidence type="ECO:0000256" key="5">
    <source>
        <dbReference type="ARBA" id="ARBA00023136"/>
    </source>
</evidence>
<dbReference type="PROSITE" id="PS50850">
    <property type="entry name" value="MFS"/>
    <property type="match status" value="1"/>
</dbReference>
<name>A0AAW0Z5B1_9TREE</name>
<evidence type="ECO:0000313" key="9">
    <source>
        <dbReference type="EMBL" id="KAK8866078.1"/>
    </source>
</evidence>
<dbReference type="Proteomes" id="UP001388673">
    <property type="component" value="Unassembled WGS sequence"/>
</dbReference>
<feature type="transmembrane region" description="Helical" evidence="7">
    <location>
        <begin position="334"/>
        <end position="358"/>
    </location>
</feature>
<feature type="transmembrane region" description="Helical" evidence="7">
    <location>
        <begin position="258"/>
        <end position="276"/>
    </location>
</feature>
<dbReference type="InterPro" id="IPR036259">
    <property type="entry name" value="MFS_trans_sf"/>
</dbReference>
<evidence type="ECO:0000313" key="10">
    <source>
        <dbReference type="Proteomes" id="UP001388673"/>
    </source>
</evidence>
<dbReference type="GO" id="GO:0015174">
    <property type="term" value="F:basic amino acid transmembrane transporter activity"/>
    <property type="evidence" value="ECO:0007669"/>
    <property type="project" value="TreeGrafter"/>
</dbReference>
<dbReference type="InterPro" id="IPR020846">
    <property type="entry name" value="MFS_dom"/>
</dbReference>
<comment type="caution">
    <text evidence="9">The sequence shown here is derived from an EMBL/GenBank/DDBJ whole genome shotgun (WGS) entry which is preliminary data.</text>
</comment>
<dbReference type="GO" id="GO:0000329">
    <property type="term" value="C:fungal-type vacuole membrane"/>
    <property type="evidence" value="ECO:0007669"/>
    <property type="project" value="TreeGrafter"/>
</dbReference>
<dbReference type="RefSeq" id="XP_066805557.1">
    <property type="nucleotide sequence ID" value="XM_066944356.1"/>
</dbReference>
<feature type="transmembrane region" description="Helical" evidence="7">
    <location>
        <begin position="296"/>
        <end position="313"/>
    </location>
</feature>
<dbReference type="SUPFAM" id="SSF103473">
    <property type="entry name" value="MFS general substrate transporter"/>
    <property type="match status" value="2"/>
</dbReference>
<feature type="transmembrane region" description="Helical" evidence="7">
    <location>
        <begin position="143"/>
        <end position="163"/>
    </location>
</feature>
<dbReference type="KEGG" id="kne:92178488"/>
<feature type="transmembrane region" description="Helical" evidence="7">
    <location>
        <begin position="533"/>
        <end position="554"/>
    </location>
</feature>
<dbReference type="PANTHER" id="PTHR23501">
    <property type="entry name" value="MAJOR FACILITATOR SUPERFAMILY"/>
    <property type="match status" value="1"/>
</dbReference>
<dbReference type="PANTHER" id="PTHR23501:SF191">
    <property type="entry name" value="VACUOLAR BASIC AMINO ACID TRANSPORTER 4"/>
    <property type="match status" value="1"/>
</dbReference>
<comment type="subcellular location">
    <subcellularLocation>
        <location evidence="1">Endomembrane system</location>
        <topology evidence="1">Multi-pass membrane protein</topology>
    </subcellularLocation>
</comment>
<dbReference type="EMBL" id="JBCAWK010000002">
    <property type="protein sequence ID" value="KAK8866078.1"/>
    <property type="molecule type" value="Genomic_DNA"/>
</dbReference>
<keyword evidence="2" id="KW-0813">Transport</keyword>
<dbReference type="GeneID" id="92178488"/>
<dbReference type="GO" id="GO:0012505">
    <property type="term" value="C:endomembrane system"/>
    <property type="evidence" value="ECO:0007669"/>
    <property type="project" value="UniProtKB-SubCell"/>
</dbReference>
<evidence type="ECO:0000256" key="2">
    <source>
        <dbReference type="ARBA" id="ARBA00022448"/>
    </source>
</evidence>